<dbReference type="Pfam" id="PF12802">
    <property type="entry name" value="MarR_2"/>
    <property type="match status" value="1"/>
</dbReference>
<dbReference type="PROSITE" id="PS50995">
    <property type="entry name" value="HTH_MARR_2"/>
    <property type="match status" value="1"/>
</dbReference>
<dbReference type="InterPro" id="IPR036390">
    <property type="entry name" value="WH_DNA-bd_sf"/>
</dbReference>
<dbReference type="SUPFAM" id="SSF46785">
    <property type="entry name" value="Winged helix' DNA-binding domain"/>
    <property type="match status" value="1"/>
</dbReference>
<dbReference type="Proteomes" id="UP000198677">
    <property type="component" value="Unassembled WGS sequence"/>
</dbReference>
<evidence type="ECO:0000313" key="3">
    <source>
        <dbReference type="Proteomes" id="UP000198677"/>
    </source>
</evidence>
<dbReference type="GO" id="GO:0006950">
    <property type="term" value="P:response to stress"/>
    <property type="evidence" value="ECO:0007669"/>
    <property type="project" value="TreeGrafter"/>
</dbReference>
<dbReference type="InterPro" id="IPR000835">
    <property type="entry name" value="HTH_MarR-typ"/>
</dbReference>
<sequence>MPAAQVNGAPTDRLGFLLAWRGEATSARIRGALAVTGLHPRQAMTLLHLGTGPVSQRELADMLEVDPSQLVAILNELEGEGLAERRRDPADRRRHIVEITEAGTAAVRKVDSALNDAERELFAAFSERDLASLRTMLDRVDVASVQHECAED</sequence>
<dbReference type="InterPro" id="IPR039422">
    <property type="entry name" value="MarR/SlyA-like"/>
</dbReference>
<keyword evidence="2" id="KW-0238">DNA-binding</keyword>
<keyword evidence="3" id="KW-1185">Reference proteome</keyword>
<organism evidence="2 3">
    <name type="scientific">Rhodococcus maanshanensis</name>
    <dbReference type="NCBI Taxonomy" id="183556"/>
    <lineage>
        <taxon>Bacteria</taxon>
        <taxon>Bacillati</taxon>
        <taxon>Actinomycetota</taxon>
        <taxon>Actinomycetes</taxon>
        <taxon>Mycobacteriales</taxon>
        <taxon>Nocardiaceae</taxon>
        <taxon>Rhodococcus</taxon>
    </lineage>
</organism>
<dbReference type="PRINTS" id="PR00598">
    <property type="entry name" value="HTHMARR"/>
</dbReference>
<dbReference type="OrthoDB" id="4463574at2"/>
<accession>A0A1H7JKU4</accession>
<dbReference type="PANTHER" id="PTHR33164">
    <property type="entry name" value="TRANSCRIPTIONAL REGULATOR, MARR FAMILY"/>
    <property type="match status" value="1"/>
</dbReference>
<dbReference type="SMART" id="SM00347">
    <property type="entry name" value="HTH_MARR"/>
    <property type="match status" value="1"/>
</dbReference>
<name>A0A1H7JKU4_9NOCA</name>
<dbReference type="RefSeq" id="WP_072750260.1">
    <property type="nucleotide sequence ID" value="NZ_FOAW01000003.1"/>
</dbReference>
<gene>
    <name evidence="2" type="ORF">SAMN05444583_103199</name>
</gene>
<dbReference type="Gene3D" id="1.10.10.10">
    <property type="entry name" value="Winged helix-like DNA-binding domain superfamily/Winged helix DNA-binding domain"/>
    <property type="match status" value="1"/>
</dbReference>
<dbReference type="AlphaFoldDB" id="A0A1H7JKU4"/>
<dbReference type="GO" id="GO:0003700">
    <property type="term" value="F:DNA-binding transcription factor activity"/>
    <property type="evidence" value="ECO:0007669"/>
    <property type="project" value="InterPro"/>
</dbReference>
<proteinExistence type="predicted"/>
<evidence type="ECO:0000259" key="1">
    <source>
        <dbReference type="PROSITE" id="PS50995"/>
    </source>
</evidence>
<reference evidence="3" key="1">
    <citation type="submission" date="2016-10" db="EMBL/GenBank/DDBJ databases">
        <authorList>
            <person name="Varghese N."/>
            <person name="Submissions S."/>
        </authorList>
    </citation>
    <scope>NUCLEOTIDE SEQUENCE [LARGE SCALE GENOMIC DNA]</scope>
    <source>
        <strain evidence="3">DSM 44675</strain>
    </source>
</reference>
<dbReference type="PANTHER" id="PTHR33164:SF99">
    <property type="entry name" value="MARR FAMILY REGULATORY PROTEIN"/>
    <property type="match status" value="1"/>
</dbReference>
<feature type="domain" description="HTH marR-type" evidence="1">
    <location>
        <begin position="11"/>
        <end position="142"/>
    </location>
</feature>
<protein>
    <submittedName>
        <fullName evidence="2">DNA-binding transcriptional regulator, MarR family</fullName>
    </submittedName>
</protein>
<dbReference type="InterPro" id="IPR036388">
    <property type="entry name" value="WH-like_DNA-bd_sf"/>
</dbReference>
<dbReference type="GO" id="GO:0003677">
    <property type="term" value="F:DNA binding"/>
    <property type="evidence" value="ECO:0007669"/>
    <property type="project" value="UniProtKB-KW"/>
</dbReference>
<dbReference type="EMBL" id="FOAW01000003">
    <property type="protein sequence ID" value="SEK74580.1"/>
    <property type="molecule type" value="Genomic_DNA"/>
</dbReference>
<evidence type="ECO:0000313" key="2">
    <source>
        <dbReference type="EMBL" id="SEK74580.1"/>
    </source>
</evidence>